<name>A0A097IW40_9POXV</name>
<dbReference type="EMBL" id="KM595078">
    <property type="protein sequence ID" value="AIT70791.1"/>
    <property type="molecule type" value="Genomic_DNA"/>
</dbReference>
<gene>
    <name evidence="3" type="primary">176</name>
    <name evidence="2" type="synonym">10</name>
</gene>
<evidence type="ECO:0000313" key="3">
    <source>
        <dbReference type="EMBL" id="AIT70791.1"/>
    </source>
</evidence>
<evidence type="ECO:0000313" key="2">
    <source>
        <dbReference type="EMBL" id="AIT70625.1"/>
    </source>
</evidence>
<accession>A0A097IW40</accession>
<dbReference type="SUPFAM" id="SSF54117">
    <property type="entry name" value="Interleukin 8-like chemokines"/>
    <property type="match status" value="1"/>
</dbReference>
<dbReference type="InterPro" id="IPR001811">
    <property type="entry name" value="Chemokine_IL8-like_dom"/>
</dbReference>
<organism evidence="3 4">
    <name type="scientific">Cotia virus</name>
    <dbReference type="NCBI Taxonomy" id="39444"/>
    <lineage>
        <taxon>Viruses</taxon>
        <taxon>Varidnaviria</taxon>
        <taxon>Bamfordvirae</taxon>
        <taxon>Nucleocytoviricota</taxon>
        <taxon>Pokkesviricetes</taxon>
        <taxon>Chitovirales</taxon>
        <taxon>Poxviridae</taxon>
        <taxon>Chordopoxvirinae</taxon>
        <taxon>Oryzopoxvirus</taxon>
        <taxon>Oryzopoxvirus cotia</taxon>
    </lineage>
</organism>
<feature type="domain" description="Chemokine interleukin-8-like" evidence="1">
    <location>
        <begin position="29"/>
        <end position="87"/>
    </location>
</feature>
<dbReference type="GO" id="GO:0008009">
    <property type="term" value="F:chemokine activity"/>
    <property type="evidence" value="ECO:0007669"/>
    <property type="project" value="InterPro"/>
</dbReference>
<protein>
    <submittedName>
        <fullName evidence="3">C-C motif chemokine protein</fullName>
    </submittedName>
</protein>
<evidence type="ECO:0000313" key="4">
    <source>
        <dbReference type="Proteomes" id="UP000121784"/>
    </source>
</evidence>
<dbReference type="SMART" id="SM00199">
    <property type="entry name" value="SCY"/>
    <property type="match status" value="1"/>
</dbReference>
<dbReference type="InterPro" id="IPR036048">
    <property type="entry name" value="Interleukin_8-like_sf"/>
</dbReference>
<dbReference type="Gene3D" id="2.40.50.40">
    <property type="match status" value="1"/>
</dbReference>
<dbReference type="Proteomes" id="UP000121784">
    <property type="component" value="Segment"/>
</dbReference>
<sequence>MKLILILYFIYMIIYNNQVLTKPYAMSLSYDCCYNFIFRLPNINKLSGYLKTSTFCRKHNGIIFITTTFKKICSKINKQSKIYVEKLDNSYLYENFEENKVIMCDEKVKT</sequence>
<dbReference type="GO" id="GO:0006955">
    <property type="term" value="P:immune response"/>
    <property type="evidence" value="ECO:0007669"/>
    <property type="project" value="InterPro"/>
</dbReference>
<reference evidence="3 4" key="1">
    <citation type="submission" date="2014-09" db="EMBL/GenBank/DDBJ databases">
        <title>Complete Genome Sequence of the Embu Virus Strain SPAn 880.</title>
        <authorList>
            <person name="Ibrahim M.S."/>
            <person name="Antwerpen M.H."/>
            <person name="Georgi E."/>
            <person name="Vette P."/>
            <person name="Zoeller G."/>
            <person name="Meyer H."/>
        </authorList>
    </citation>
    <scope>NUCLEOTIDE SEQUENCE [LARGE SCALE GENOMIC DNA]</scope>
    <source>
        <strain evidence="3">SPAn880</strain>
    </source>
</reference>
<dbReference type="GO" id="GO:0005576">
    <property type="term" value="C:extracellular region"/>
    <property type="evidence" value="ECO:0007669"/>
    <property type="project" value="InterPro"/>
</dbReference>
<dbReference type="Pfam" id="PF00048">
    <property type="entry name" value="IL8"/>
    <property type="match status" value="1"/>
</dbReference>
<dbReference type="EMBL" id="KM595078">
    <property type="protein sequence ID" value="AIT70625.1"/>
    <property type="molecule type" value="Genomic_DNA"/>
</dbReference>
<evidence type="ECO:0000259" key="1">
    <source>
        <dbReference type="SMART" id="SM00199"/>
    </source>
</evidence>
<proteinExistence type="predicted"/>